<dbReference type="AlphaFoldDB" id="A0A7J2THM8"/>
<dbReference type="PANTHER" id="PTHR43080:SF2">
    <property type="entry name" value="CBS DOMAIN-CONTAINING PROTEIN"/>
    <property type="match status" value="1"/>
</dbReference>
<protein>
    <submittedName>
        <fullName evidence="6">CBS domain-containing protein</fullName>
    </submittedName>
</protein>
<sequence length="178" mass="19384">MHADLPVKKIMTTKVCKAGIDESVEEVAKKMVSFGVGSAVIMQNNKPIGIVTEKDLIAKVVAKNRIPSSLKVSEIMSTPLITIKPNTSIREAANIMIKKGIRRLPIVDSSGELIGIITDNDILQISLDLGEFAALIREHAVGYSEETSGICEKCGKYSDILKVVYGLHLCEDCAEEER</sequence>
<dbReference type="GO" id="GO:0046872">
    <property type="term" value="F:metal ion binding"/>
    <property type="evidence" value="ECO:0007669"/>
    <property type="project" value="UniProtKB-KW"/>
</dbReference>
<keyword evidence="3" id="KW-0408">Iron</keyword>
<dbReference type="Pfam" id="PF00571">
    <property type="entry name" value="CBS"/>
    <property type="match status" value="2"/>
</dbReference>
<evidence type="ECO:0000256" key="2">
    <source>
        <dbReference type="PROSITE-ProRule" id="PRU00703"/>
    </source>
</evidence>
<keyword evidence="3" id="KW-0862">Zinc</keyword>
<evidence type="ECO:0000256" key="1">
    <source>
        <dbReference type="ARBA" id="ARBA00023122"/>
    </source>
</evidence>
<dbReference type="SMART" id="SM00116">
    <property type="entry name" value="CBS"/>
    <property type="match status" value="2"/>
</dbReference>
<feature type="binding site" evidence="3">
    <location>
        <position position="173"/>
    </location>
    <ligand>
        <name>Fe cation</name>
        <dbReference type="ChEBI" id="CHEBI:24875"/>
    </ligand>
</feature>
<accession>A0A7J2THM8</accession>
<dbReference type="InterPro" id="IPR051257">
    <property type="entry name" value="Diverse_CBS-Domain"/>
</dbReference>
<dbReference type="SUPFAM" id="SSF54631">
    <property type="entry name" value="CBS-domain pair"/>
    <property type="match status" value="1"/>
</dbReference>
<keyword evidence="1 2" id="KW-0129">CBS domain</keyword>
<dbReference type="PROSITE" id="PS51371">
    <property type="entry name" value="CBS"/>
    <property type="match status" value="2"/>
</dbReference>
<name>A0A7J2THM8_ARCFL</name>
<feature type="binding site" evidence="3">
    <location>
        <position position="170"/>
    </location>
    <ligand>
        <name>Fe cation</name>
        <dbReference type="ChEBI" id="CHEBI:24875"/>
    </ligand>
</feature>
<evidence type="ECO:0000259" key="5">
    <source>
        <dbReference type="PROSITE" id="PS51901"/>
    </source>
</evidence>
<evidence type="ECO:0000313" key="6">
    <source>
        <dbReference type="EMBL" id="HEH34726.1"/>
    </source>
</evidence>
<dbReference type="InterPro" id="IPR044065">
    <property type="entry name" value="ACP_MB"/>
</dbReference>
<keyword evidence="3" id="KW-0479">Metal-binding</keyword>
<feature type="binding site" evidence="3">
    <location>
        <position position="151"/>
    </location>
    <ligand>
        <name>Zn(2+)</name>
        <dbReference type="ChEBI" id="CHEBI:29105"/>
    </ligand>
</feature>
<feature type="binding site" evidence="3">
    <location>
        <position position="154"/>
    </location>
    <ligand>
        <name>Zn(2+)</name>
        <dbReference type="ChEBI" id="CHEBI:29105"/>
    </ligand>
</feature>
<evidence type="ECO:0000256" key="3">
    <source>
        <dbReference type="PROSITE-ProRule" id="PRU01249"/>
    </source>
</evidence>
<feature type="binding site" evidence="3">
    <location>
        <position position="173"/>
    </location>
    <ligand>
        <name>Zn(2+)</name>
        <dbReference type="ChEBI" id="CHEBI:29105"/>
    </ligand>
</feature>
<dbReference type="PROSITE" id="PS51901">
    <property type="entry name" value="ACP_MB"/>
    <property type="match status" value="1"/>
</dbReference>
<evidence type="ECO:0000259" key="4">
    <source>
        <dbReference type="PROSITE" id="PS51371"/>
    </source>
</evidence>
<comment type="caution">
    <text evidence="6">The sequence shown here is derived from an EMBL/GenBank/DDBJ whole genome shotgun (WGS) entry which is preliminary data.</text>
</comment>
<dbReference type="InterPro" id="IPR046342">
    <property type="entry name" value="CBS_dom_sf"/>
</dbReference>
<dbReference type="EMBL" id="DSLA01000018">
    <property type="protein sequence ID" value="HEH34726.1"/>
    <property type="molecule type" value="Genomic_DNA"/>
</dbReference>
<dbReference type="InterPro" id="IPR000644">
    <property type="entry name" value="CBS_dom"/>
</dbReference>
<proteinExistence type="predicted"/>
<feature type="binding site" evidence="3">
    <location>
        <position position="151"/>
    </location>
    <ligand>
        <name>Fe cation</name>
        <dbReference type="ChEBI" id="CHEBI:24875"/>
    </ligand>
</feature>
<gene>
    <name evidence="6" type="ORF">ENP88_00925</name>
</gene>
<organism evidence="6">
    <name type="scientific">Archaeoglobus fulgidus</name>
    <dbReference type="NCBI Taxonomy" id="2234"/>
    <lineage>
        <taxon>Archaea</taxon>
        <taxon>Methanobacteriati</taxon>
        <taxon>Methanobacteriota</taxon>
        <taxon>Archaeoglobi</taxon>
        <taxon>Archaeoglobales</taxon>
        <taxon>Archaeoglobaceae</taxon>
        <taxon>Archaeoglobus</taxon>
    </lineage>
</organism>
<dbReference type="PANTHER" id="PTHR43080">
    <property type="entry name" value="CBS DOMAIN-CONTAINING PROTEIN CBSX3, MITOCHONDRIAL"/>
    <property type="match status" value="1"/>
</dbReference>
<feature type="binding site" evidence="3">
    <location>
        <position position="154"/>
    </location>
    <ligand>
        <name>Fe cation</name>
        <dbReference type="ChEBI" id="CHEBI:24875"/>
    </ligand>
</feature>
<feature type="domain" description="CBS" evidence="4">
    <location>
        <begin position="11"/>
        <end position="68"/>
    </location>
</feature>
<dbReference type="CDD" id="cd17775">
    <property type="entry name" value="CBS_pair_bact_arch"/>
    <property type="match status" value="1"/>
</dbReference>
<dbReference type="Gene3D" id="3.10.580.10">
    <property type="entry name" value="CBS-domain"/>
    <property type="match status" value="1"/>
</dbReference>
<feature type="domain" description="ACP-type MB" evidence="5">
    <location>
        <begin position="146"/>
        <end position="178"/>
    </location>
</feature>
<feature type="domain" description="CBS" evidence="4">
    <location>
        <begin position="76"/>
        <end position="132"/>
    </location>
</feature>
<reference evidence="6" key="1">
    <citation type="journal article" date="2020" name="mSystems">
        <title>Genome- and Community-Level Interaction Insights into Carbon Utilization and Element Cycling Functions of Hydrothermarchaeota in Hydrothermal Sediment.</title>
        <authorList>
            <person name="Zhou Z."/>
            <person name="Liu Y."/>
            <person name="Xu W."/>
            <person name="Pan J."/>
            <person name="Luo Z.H."/>
            <person name="Li M."/>
        </authorList>
    </citation>
    <scope>NUCLEOTIDE SEQUENCE [LARGE SCALE GENOMIC DNA]</scope>
    <source>
        <strain evidence="6">SpSt-26</strain>
    </source>
</reference>
<feature type="binding site" evidence="3">
    <location>
        <position position="170"/>
    </location>
    <ligand>
        <name>Zn(2+)</name>
        <dbReference type="ChEBI" id="CHEBI:29105"/>
    </ligand>
</feature>